<dbReference type="Pfam" id="PF02222">
    <property type="entry name" value="ATP-grasp"/>
    <property type="match status" value="1"/>
</dbReference>
<dbReference type="Gene3D" id="3.40.50.20">
    <property type="match status" value="1"/>
</dbReference>
<evidence type="ECO:0000259" key="12">
    <source>
        <dbReference type="PROSITE" id="PS50975"/>
    </source>
</evidence>
<dbReference type="FunCoup" id="A0A067LX49">
    <property type="interactions" value="78"/>
</dbReference>
<keyword evidence="7 11" id="KW-0658">Purine biosynthesis</keyword>
<comment type="pathway">
    <text evidence="2 11">Purine metabolism; IMP biosynthesis via de novo pathway; 5-amino-1-(5-phospho-D-ribosyl)imidazole-4-carboxylate from 5-amino-1-(5-phospho-D-ribosyl)imidazole (carboxylase route): step 1/1.</text>
</comment>
<protein>
    <recommendedName>
        <fullName evidence="5 11">Phosphoribosylaminoimidazole carboxylase</fullName>
        <ecNumber evidence="4 11">4.1.1.21</ecNumber>
    </recommendedName>
</protein>
<dbReference type="PANTHER" id="PTHR11609">
    <property type="entry name" value="PURINE BIOSYNTHESIS PROTEIN 6/7, PUR6/7"/>
    <property type="match status" value="1"/>
</dbReference>
<dbReference type="InterPro" id="IPR005875">
    <property type="entry name" value="PurK"/>
</dbReference>
<name>A0A067LX49_BOTB1</name>
<dbReference type="EMBL" id="KL198101">
    <property type="protein sequence ID" value="KDQ07774.1"/>
    <property type="molecule type" value="Genomic_DNA"/>
</dbReference>
<evidence type="ECO:0000313" key="13">
    <source>
        <dbReference type="EMBL" id="KDQ07774.1"/>
    </source>
</evidence>
<dbReference type="InterPro" id="IPR011761">
    <property type="entry name" value="ATP-grasp"/>
</dbReference>
<dbReference type="PANTHER" id="PTHR11609:SF5">
    <property type="entry name" value="PHOSPHORIBOSYLAMINOIMIDAZOLE CARBOXYLASE"/>
    <property type="match status" value="1"/>
</dbReference>
<evidence type="ECO:0000256" key="1">
    <source>
        <dbReference type="ARBA" id="ARBA00001244"/>
    </source>
</evidence>
<dbReference type="EC" id="4.1.1.21" evidence="4 11"/>
<evidence type="ECO:0000256" key="4">
    <source>
        <dbReference type="ARBA" id="ARBA00012329"/>
    </source>
</evidence>
<dbReference type="SUPFAM" id="SSF52440">
    <property type="entry name" value="PreATP-grasp domain"/>
    <property type="match status" value="1"/>
</dbReference>
<dbReference type="SUPFAM" id="SSF56059">
    <property type="entry name" value="Glutathione synthetase ATP-binding domain-like"/>
    <property type="match status" value="1"/>
</dbReference>
<dbReference type="InterPro" id="IPR040686">
    <property type="entry name" value="PurK_C"/>
</dbReference>
<keyword evidence="10 11" id="KW-0456">Lyase</keyword>
<dbReference type="Gene3D" id="3.40.50.1970">
    <property type="match status" value="1"/>
</dbReference>
<dbReference type="PROSITE" id="PS50975">
    <property type="entry name" value="ATP_GRASP"/>
    <property type="match status" value="1"/>
</dbReference>
<evidence type="ECO:0000256" key="8">
    <source>
        <dbReference type="ARBA" id="ARBA00022793"/>
    </source>
</evidence>
<dbReference type="InterPro" id="IPR016185">
    <property type="entry name" value="PreATP-grasp_dom_sf"/>
</dbReference>
<organism evidence="13 14">
    <name type="scientific">Botryobasidium botryosum (strain FD-172 SS1)</name>
    <dbReference type="NCBI Taxonomy" id="930990"/>
    <lineage>
        <taxon>Eukaryota</taxon>
        <taxon>Fungi</taxon>
        <taxon>Dikarya</taxon>
        <taxon>Basidiomycota</taxon>
        <taxon>Agaricomycotina</taxon>
        <taxon>Agaricomycetes</taxon>
        <taxon>Cantharellales</taxon>
        <taxon>Botryobasidiaceae</taxon>
        <taxon>Botryobasidium</taxon>
    </lineage>
</organism>
<dbReference type="Pfam" id="PF17769">
    <property type="entry name" value="PurK_C"/>
    <property type="match status" value="1"/>
</dbReference>
<evidence type="ECO:0000256" key="6">
    <source>
        <dbReference type="ARBA" id="ARBA00022741"/>
    </source>
</evidence>
<keyword evidence="8 11" id="KW-0210">Decarboxylase</keyword>
<evidence type="ECO:0000256" key="7">
    <source>
        <dbReference type="ARBA" id="ARBA00022755"/>
    </source>
</evidence>
<dbReference type="UniPathway" id="UPA00074">
    <property type="reaction ID" value="UER00130"/>
</dbReference>
<dbReference type="SUPFAM" id="SSF51246">
    <property type="entry name" value="Rudiment single hybrid motif"/>
    <property type="match status" value="1"/>
</dbReference>
<dbReference type="InterPro" id="IPR000031">
    <property type="entry name" value="PurE_dom"/>
</dbReference>
<accession>A0A067LX49</accession>
<evidence type="ECO:0000256" key="3">
    <source>
        <dbReference type="ARBA" id="ARBA00006114"/>
    </source>
</evidence>
<dbReference type="HAMAP" id="MF_01929">
    <property type="entry name" value="PurE_classI"/>
    <property type="match status" value="1"/>
</dbReference>
<dbReference type="Gene3D" id="3.30.470.20">
    <property type="entry name" value="ATP-grasp fold, B domain"/>
    <property type="match status" value="1"/>
</dbReference>
<dbReference type="NCBIfam" id="NF004679">
    <property type="entry name" value="PRK06019.1-5"/>
    <property type="match status" value="1"/>
</dbReference>
<evidence type="ECO:0000256" key="11">
    <source>
        <dbReference type="PIRNR" id="PIRNR001340"/>
    </source>
</evidence>
<dbReference type="HAMAP" id="MF_01928">
    <property type="entry name" value="PurK"/>
    <property type="match status" value="1"/>
</dbReference>
<dbReference type="Pfam" id="PF22660">
    <property type="entry name" value="RS_preATP-grasp-like"/>
    <property type="match status" value="1"/>
</dbReference>
<dbReference type="InterPro" id="IPR016301">
    <property type="entry name" value="Ade2_fungi/plant"/>
</dbReference>
<keyword evidence="6 11" id="KW-0547">Nucleotide-binding</keyword>
<keyword evidence="14" id="KW-1185">Reference proteome</keyword>
<dbReference type="InterPro" id="IPR011054">
    <property type="entry name" value="Rudment_hybrid_motif"/>
</dbReference>
<comment type="catalytic activity">
    <reaction evidence="1 11">
        <text>5-amino-1-(5-phospho-D-ribosyl)imidazole-4-carboxylate + H(+) = 5-amino-1-(5-phospho-beta-D-ribosyl)imidazole + CO2</text>
        <dbReference type="Rhea" id="RHEA:10792"/>
        <dbReference type="ChEBI" id="CHEBI:15378"/>
        <dbReference type="ChEBI" id="CHEBI:16526"/>
        <dbReference type="ChEBI" id="CHEBI:77657"/>
        <dbReference type="ChEBI" id="CHEBI:137981"/>
        <dbReference type="EC" id="4.1.1.21"/>
    </reaction>
</comment>
<dbReference type="Gene3D" id="3.30.1490.20">
    <property type="entry name" value="ATP-grasp fold, A domain"/>
    <property type="match status" value="1"/>
</dbReference>
<dbReference type="FunFam" id="3.40.50.1970:FF:000013">
    <property type="entry name" value="Phosphoribosylaminoimidazole carboxylase"/>
    <property type="match status" value="1"/>
</dbReference>
<dbReference type="Proteomes" id="UP000027195">
    <property type="component" value="Unassembled WGS sequence"/>
</dbReference>
<dbReference type="InterPro" id="IPR003135">
    <property type="entry name" value="ATP-grasp_carboxylate-amine"/>
</dbReference>
<sequence length="572" mass="61511">MDKTVGVLGGGQLGRMLAASASLLNVKMVILDVGDHAPAKQIISPLPPLAHIEGSFADPEKVWELAAKVDVLTVEIEHVNVDVLEQIEKKTQIAIHPSPQTLRVIQDKLLQKEHLAAHGVPTPRFTQVASSQQAIVDAASLLGLPLMLKSRTLAYDGRGNFTLRSLDQASEALSFLEGRPLYAEQWAPFVKEIAVMVVRDVQGSVRSYPAVETVHENHICHLVLAPLRTADPKVGQRAQHVAEEAVKTLSGAGVFGVEMFLMPDDSILINEIAPRPHNSGHYTIEACLTSQYENHLRAILSLPLGSTSMHLPSAAMLNLIGTSSEMQEITRASHGALSIPGANVHLYGKAECRKGRKMGHVTIIGESDAQVRERLRALLQYVPSSSPDTHAPPLPEKGHSHTFPLVGIIMGSDSDLPVMLPAARTLDHFAIPYELTIVSAHRTPDRLVSYSKSAASRGIRVIIAGAGGAAHLPGMVAALTVLPVIGVPVKGSVLDGVDSLHSIVQMPRGIPVATVAINNGTNAGLLAARIIGTSIPELREQMAEYLSNLEKEVMVKVHNLEVVGWEEYMVKK</sequence>
<dbReference type="SUPFAM" id="SSF52255">
    <property type="entry name" value="N5-CAIR mutase (phosphoribosylaminoimidazole carboxylase, PurE)"/>
    <property type="match status" value="1"/>
</dbReference>
<dbReference type="InterPro" id="IPR054350">
    <property type="entry name" value="PurT/PurK_preATP-grasp"/>
</dbReference>
<dbReference type="InterPro" id="IPR033747">
    <property type="entry name" value="PurE_ClassI"/>
</dbReference>
<dbReference type="STRING" id="930990.A0A067LX49"/>
<dbReference type="Pfam" id="PF00731">
    <property type="entry name" value="AIRC"/>
    <property type="match status" value="1"/>
</dbReference>
<keyword evidence="9 11" id="KW-0067">ATP-binding</keyword>
<dbReference type="GO" id="GO:0046872">
    <property type="term" value="F:metal ion binding"/>
    <property type="evidence" value="ECO:0007669"/>
    <property type="project" value="InterPro"/>
</dbReference>
<dbReference type="InterPro" id="IPR013815">
    <property type="entry name" value="ATP_grasp_subdomain_1"/>
</dbReference>
<dbReference type="OrthoDB" id="15425at2759"/>
<evidence type="ECO:0000313" key="14">
    <source>
        <dbReference type="Proteomes" id="UP000027195"/>
    </source>
</evidence>
<dbReference type="PIRSF" id="PIRSF001340">
    <property type="entry name" value="AIR_carboxylase"/>
    <property type="match status" value="1"/>
</dbReference>
<evidence type="ECO:0000256" key="2">
    <source>
        <dbReference type="ARBA" id="ARBA00004747"/>
    </source>
</evidence>
<evidence type="ECO:0000256" key="9">
    <source>
        <dbReference type="ARBA" id="ARBA00022840"/>
    </source>
</evidence>
<dbReference type="AlphaFoldDB" id="A0A067LX49"/>
<proteinExistence type="inferred from homology"/>
<evidence type="ECO:0000256" key="5">
    <source>
        <dbReference type="ARBA" id="ARBA00021059"/>
    </source>
</evidence>
<dbReference type="HOGENOM" id="CLU_011534_2_1_1"/>
<gene>
    <name evidence="13" type="ORF">BOTBODRAFT_59803</name>
</gene>
<feature type="domain" description="ATP-grasp" evidence="12">
    <location>
        <begin position="112"/>
        <end position="300"/>
    </location>
</feature>
<dbReference type="FunFam" id="3.30.470.20:FF:000037">
    <property type="entry name" value="Phosphoribosylaminoimidazole carboxylase, chloroplastic"/>
    <property type="match status" value="1"/>
</dbReference>
<dbReference type="GO" id="GO:0005524">
    <property type="term" value="F:ATP binding"/>
    <property type="evidence" value="ECO:0007669"/>
    <property type="project" value="UniProtKB-UniRule"/>
</dbReference>
<evidence type="ECO:0000256" key="10">
    <source>
        <dbReference type="ARBA" id="ARBA00023239"/>
    </source>
</evidence>
<dbReference type="NCBIfam" id="TIGR01161">
    <property type="entry name" value="purK"/>
    <property type="match status" value="1"/>
</dbReference>
<dbReference type="GO" id="GO:0006189">
    <property type="term" value="P:'de novo' IMP biosynthetic process"/>
    <property type="evidence" value="ECO:0007669"/>
    <property type="project" value="UniProtKB-UniRule"/>
</dbReference>
<comment type="similarity">
    <text evidence="3 11">In the C-terminal section; belongs to the AIR carboxylase family. Class I subfamily.</text>
</comment>
<dbReference type="GO" id="GO:0004638">
    <property type="term" value="F:phosphoribosylaminoimidazole carboxylase activity"/>
    <property type="evidence" value="ECO:0007669"/>
    <property type="project" value="UniProtKB-UniRule"/>
</dbReference>
<dbReference type="NCBIfam" id="TIGR01162">
    <property type="entry name" value="purE"/>
    <property type="match status" value="1"/>
</dbReference>
<dbReference type="SMART" id="SM01001">
    <property type="entry name" value="AIRC"/>
    <property type="match status" value="1"/>
</dbReference>
<reference evidence="14" key="1">
    <citation type="journal article" date="2014" name="Proc. Natl. Acad. Sci. U.S.A.">
        <title>Extensive sampling of basidiomycete genomes demonstrates inadequacy of the white-rot/brown-rot paradigm for wood decay fungi.</title>
        <authorList>
            <person name="Riley R."/>
            <person name="Salamov A.A."/>
            <person name="Brown D.W."/>
            <person name="Nagy L.G."/>
            <person name="Floudas D."/>
            <person name="Held B.W."/>
            <person name="Levasseur A."/>
            <person name="Lombard V."/>
            <person name="Morin E."/>
            <person name="Otillar R."/>
            <person name="Lindquist E.A."/>
            <person name="Sun H."/>
            <person name="LaButti K.M."/>
            <person name="Schmutz J."/>
            <person name="Jabbour D."/>
            <person name="Luo H."/>
            <person name="Baker S.E."/>
            <person name="Pisabarro A.G."/>
            <person name="Walton J.D."/>
            <person name="Blanchette R.A."/>
            <person name="Henrissat B."/>
            <person name="Martin F."/>
            <person name="Cullen D."/>
            <person name="Hibbett D.S."/>
            <person name="Grigoriev I.V."/>
        </authorList>
    </citation>
    <scope>NUCLEOTIDE SEQUENCE [LARGE SCALE GENOMIC DNA]</scope>
    <source>
        <strain evidence="14">FD-172 SS1</strain>
    </source>
</reference>
<dbReference type="InParanoid" id="A0A067LX49"/>